<evidence type="ECO:0000256" key="2">
    <source>
        <dbReference type="ARBA" id="ARBA00022729"/>
    </source>
</evidence>
<dbReference type="InterPro" id="IPR024930">
    <property type="entry name" value="Skp_dom_sf"/>
</dbReference>
<dbReference type="GO" id="GO:0051082">
    <property type="term" value="F:unfolded protein binding"/>
    <property type="evidence" value="ECO:0007669"/>
    <property type="project" value="InterPro"/>
</dbReference>
<dbReference type="GO" id="GO:0005829">
    <property type="term" value="C:cytosol"/>
    <property type="evidence" value="ECO:0007669"/>
    <property type="project" value="TreeGrafter"/>
</dbReference>
<dbReference type="Proteomes" id="UP000280842">
    <property type="component" value="Unassembled WGS sequence"/>
</dbReference>
<feature type="signal peptide" evidence="4">
    <location>
        <begin position="1"/>
        <end position="20"/>
    </location>
</feature>
<keyword evidence="6" id="KW-1185">Reference proteome</keyword>
<dbReference type="Gene3D" id="3.30.910.20">
    <property type="entry name" value="Skp domain"/>
    <property type="match status" value="1"/>
</dbReference>
<evidence type="ECO:0000256" key="3">
    <source>
        <dbReference type="SAM" id="Coils"/>
    </source>
</evidence>
<proteinExistence type="inferred from homology"/>
<evidence type="ECO:0000256" key="4">
    <source>
        <dbReference type="SAM" id="SignalP"/>
    </source>
</evidence>
<dbReference type="GO" id="GO:0050821">
    <property type="term" value="P:protein stabilization"/>
    <property type="evidence" value="ECO:0007669"/>
    <property type="project" value="TreeGrafter"/>
</dbReference>
<name>A0A3M0B7Y8_9AQUI</name>
<dbReference type="SMART" id="SM00935">
    <property type="entry name" value="OmpH"/>
    <property type="match status" value="1"/>
</dbReference>
<gene>
    <name evidence="5" type="ORF">CLV39_1298</name>
</gene>
<feature type="coiled-coil region" evidence="3">
    <location>
        <begin position="43"/>
        <end position="108"/>
    </location>
</feature>
<dbReference type="OrthoDB" id="14739at2"/>
<comment type="similarity">
    <text evidence="1">Belongs to the Skp family.</text>
</comment>
<dbReference type="Pfam" id="PF03938">
    <property type="entry name" value="OmpH"/>
    <property type="match status" value="1"/>
</dbReference>
<dbReference type="PANTHER" id="PTHR35089:SF1">
    <property type="entry name" value="CHAPERONE PROTEIN SKP"/>
    <property type="match status" value="1"/>
</dbReference>
<organism evidence="5 6">
    <name type="scientific">Hydrogenothermus marinus</name>
    <dbReference type="NCBI Taxonomy" id="133270"/>
    <lineage>
        <taxon>Bacteria</taxon>
        <taxon>Pseudomonadati</taxon>
        <taxon>Aquificota</taxon>
        <taxon>Aquificia</taxon>
        <taxon>Aquificales</taxon>
        <taxon>Hydrogenothermaceae</taxon>
        <taxon>Hydrogenothermus</taxon>
    </lineage>
</organism>
<dbReference type="EMBL" id="REFO01000013">
    <property type="protein sequence ID" value="RMA93237.1"/>
    <property type="molecule type" value="Genomic_DNA"/>
</dbReference>
<accession>A0A3M0B7Y8</accession>
<evidence type="ECO:0000313" key="6">
    <source>
        <dbReference type="Proteomes" id="UP000280842"/>
    </source>
</evidence>
<feature type="chain" id="PRO_5018130506" evidence="4">
    <location>
        <begin position="21"/>
        <end position="168"/>
    </location>
</feature>
<keyword evidence="2 4" id="KW-0732">Signal</keyword>
<protein>
    <submittedName>
        <fullName evidence="5">Periplasmic chaperone for outer membrane proteins Skp</fullName>
    </submittedName>
</protein>
<dbReference type="AlphaFoldDB" id="A0A3M0B7Y8"/>
<comment type="caution">
    <text evidence="5">The sequence shown here is derived from an EMBL/GenBank/DDBJ whole genome shotgun (WGS) entry which is preliminary data.</text>
</comment>
<sequence>MKKFLSLFLLLLVITGYSYAQEKLAYVDLIKVMNQSKTGHNLRKEIEDKFNFYKQKIKDMQNQIEEIKKQLESPLLSDKAKSEKQAKIRELERQIRNLTIEAQTKLNKMKQDAEKQLIEKIKLAAKEYTDKNNTDIIFTNGLYGAILYASKKIDITDKIIKLLDKEEK</sequence>
<dbReference type="PANTHER" id="PTHR35089">
    <property type="entry name" value="CHAPERONE PROTEIN SKP"/>
    <property type="match status" value="1"/>
</dbReference>
<evidence type="ECO:0000313" key="5">
    <source>
        <dbReference type="EMBL" id="RMA93237.1"/>
    </source>
</evidence>
<dbReference type="InterPro" id="IPR005632">
    <property type="entry name" value="Chaperone_Skp"/>
</dbReference>
<dbReference type="RefSeq" id="WP_121923410.1">
    <property type="nucleotide sequence ID" value="NZ_REFO01000013.1"/>
</dbReference>
<keyword evidence="3" id="KW-0175">Coiled coil</keyword>
<evidence type="ECO:0000256" key="1">
    <source>
        <dbReference type="ARBA" id="ARBA00009091"/>
    </source>
</evidence>
<dbReference type="SUPFAM" id="SSF111384">
    <property type="entry name" value="OmpH-like"/>
    <property type="match status" value="1"/>
</dbReference>
<reference evidence="5 6" key="1">
    <citation type="submission" date="2018-10" db="EMBL/GenBank/DDBJ databases">
        <title>Genomic Encyclopedia of Archaeal and Bacterial Type Strains, Phase II (KMG-II): from individual species to whole genera.</title>
        <authorList>
            <person name="Goeker M."/>
        </authorList>
    </citation>
    <scope>NUCLEOTIDE SEQUENCE [LARGE SCALE GENOMIC DNA]</scope>
    <source>
        <strain evidence="5 6">VM1</strain>
    </source>
</reference>